<feature type="region of interest" description="Disordered" evidence="1">
    <location>
        <begin position="1"/>
        <end position="50"/>
    </location>
</feature>
<protein>
    <submittedName>
        <fullName evidence="2">Uncharacterized protein</fullName>
    </submittedName>
</protein>
<sequence length="128" mass="13960">MVRIHSTAFATMRGSARGRPRRFRRTAGSSETSAASSAHSSLLSSSKNIGFSPRSLAGPRLWDATDSTFTIRVQPAVAQICLVRSVSWSNPPCLSAVYPYCEAQNVVSLVHGRIVHEAYHPQGLREYA</sequence>
<name>A0A5Q4YVC6_9BURK</name>
<dbReference type="AlphaFoldDB" id="A0A5Q4YVC6"/>
<gene>
    <name evidence="2" type="ORF">PDMSB3_2078</name>
</gene>
<accession>A0A5Q4YVC6</accession>
<dbReference type="KEGG" id="pdio:PDMSB3_2078"/>
<evidence type="ECO:0000313" key="3">
    <source>
        <dbReference type="Proteomes" id="UP000325811"/>
    </source>
</evidence>
<dbReference type="EMBL" id="LR699553">
    <property type="protein sequence ID" value="VVD28534.1"/>
    <property type="molecule type" value="Genomic_DNA"/>
</dbReference>
<organism evidence="2 3">
    <name type="scientific">Paraburkholderia dioscoreae</name>
    <dbReference type="NCBI Taxonomy" id="2604047"/>
    <lineage>
        <taxon>Bacteria</taxon>
        <taxon>Pseudomonadati</taxon>
        <taxon>Pseudomonadota</taxon>
        <taxon>Betaproteobacteria</taxon>
        <taxon>Burkholderiales</taxon>
        <taxon>Burkholderiaceae</taxon>
        <taxon>Paraburkholderia</taxon>
    </lineage>
</organism>
<proteinExistence type="predicted"/>
<feature type="compositionally biased region" description="Basic residues" evidence="1">
    <location>
        <begin position="16"/>
        <end position="25"/>
    </location>
</feature>
<evidence type="ECO:0000313" key="2">
    <source>
        <dbReference type="EMBL" id="VVD28534.1"/>
    </source>
</evidence>
<evidence type="ECO:0000256" key="1">
    <source>
        <dbReference type="SAM" id="MobiDB-lite"/>
    </source>
</evidence>
<reference evidence="2 3" key="1">
    <citation type="submission" date="2019-08" db="EMBL/GenBank/DDBJ databases">
        <authorList>
            <person name="Herpell B J."/>
        </authorList>
    </citation>
    <scope>NUCLEOTIDE SEQUENCE [LARGE SCALE GENOMIC DNA]</scope>
    <source>
        <strain evidence="3">Msb3</strain>
    </source>
</reference>
<feature type="compositionally biased region" description="Low complexity" evidence="1">
    <location>
        <begin position="26"/>
        <end position="46"/>
    </location>
</feature>
<dbReference type="Proteomes" id="UP000325811">
    <property type="component" value="Chromosome I"/>
</dbReference>
<keyword evidence="3" id="KW-1185">Reference proteome</keyword>